<feature type="transmembrane region" description="Helical" evidence="1">
    <location>
        <begin position="435"/>
        <end position="453"/>
    </location>
</feature>
<feature type="transmembrane region" description="Helical" evidence="1">
    <location>
        <begin position="269"/>
        <end position="292"/>
    </location>
</feature>
<feature type="transmembrane region" description="Helical" evidence="1">
    <location>
        <begin position="304"/>
        <end position="329"/>
    </location>
</feature>
<accession>A0A6J6HV49</accession>
<feature type="transmembrane region" description="Helical" evidence="1">
    <location>
        <begin position="193"/>
        <end position="219"/>
    </location>
</feature>
<keyword evidence="1" id="KW-0472">Membrane</keyword>
<dbReference type="EMBL" id="CAEZVE010000025">
    <property type="protein sequence ID" value="CAB4617030.1"/>
    <property type="molecule type" value="Genomic_DNA"/>
</dbReference>
<feature type="transmembrane region" description="Helical" evidence="1">
    <location>
        <begin position="341"/>
        <end position="359"/>
    </location>
</feature>
<feature type="transmembrane region" description="Helical" evidence="1">
    <location>
        <begin position="12"/>
        <end position="33"/>
    </location>
</feature>
<feature type="transmembrane region" description="Helical" evidence="1">
    <location>
        <begin position="53"/>
        <end position="70"/>
    </location>
</feature>
<evidence type="ECO:0000256" key="1">
    <source>
        <dbReference type="SAM" id="Phobius"/>
    </source>
</evidence>
<organism evidence="2">
    <name type="scientific">freshwater metagenome</name>
    <dbReference type="NCBI Taxonomy" id="449393"/>
    <lineage>
        <taxon>unclassified sequences</taxon>
        <taxon>metagenomes</taxon>
        <taxon>ecological metagenomes</taxon>
    </lineage>
</organism>
<feature type="transmembrane region" description="Helical" evidence="1">
    <location>
        <begin position="409"/>
        <end position="428"/>
    </location>
</feature>
<sequence length="558" mass="61091">MVAKLRAEHALIFVPFVLALWSISRVWTVLPSIMQDEYIYTSQAKNLPFAEQFYSNYLFSLIMGITNSCGDEFYACTKTINSFFFMGTVLLTFLIAIRFLTFRWSVFVASVTALSPIAIPVSYFMPETMYFSMMTLTIWLTLVVSKRENWLLWVVSGLSLGATALVKPHAVFMLPAFVIFAFIFAYKKSASNWLNAISAGAAVAVGFLVTKFGLGFAFAGTEGLKLFGGYGTPVGALTGAAAAEGVVVGSDSVARSGLEVLITVASTHLLAHASAMLLLAGIPLFLALRVSYSVVKTKQPIGEVSALFVLVALITVSMVGVVALFEAYVTASGDDHSDRLILRYYEFLIPQFVVMGLLLPRFTDSKRLFRIIQGSIVVAASMFFTIYYPPTFDKQYADASTLPGIGDSQGFFIFVGIFVSCAVIFWIVNPERGNLAIGRFIMPAVLILALVMSQNKLIEINGTPAYFDQAGWGTREFLDDVPGDRIMVVGQTRTEVFTVKFWIDEANIKDLLVVEGSVIAADNVSESDYVVTLGNIGVDFAHEVVTEGEGYKLVKVLR</sequence>
<evidence type="ECO:0000313" key="2">
    <source>
        <dbReference type="EMBL" id="CAB4617030.1"/>
    </source>
</evidence>
<feature type="transmembrane region" description="Helical" evidence="1">
    <location>
        <begin position="82"/>
        <end position="100"/>
    </location>
</feature>
<feature type="transmembrane region" description="Helical" evidence="1">
    <location>
        <begin position="129"/>
        <end position="145"/>
    </location>
</feature>
<dbReference type="AlphaFoldDB" id="A0A6J6HV49"/>
<keyword evidence="1" id="KW-1133">Transmembrane helix</keyword>
<keyword evidence="1" id="KW-0812">Transmembrane</keyword>
<gene>
    <name evidence="2" type="ORF">UFOPK1931_00241</name>
</gene>
<reference evidence="2" key="1">
    <citation type="submission" date="2020-05" db="EMBL/GenBank/DDBJ databases">
        <authorList>
            <person name="Chiriac C."/>
            <person name="Salcher M."/>
            <person name="Ghai R."/>
            <person name="Kavagutti S V."/>
        </authorList>
    </citation>
    <scope>NUCLEOTIDE SEQUENCE</scope>
</reference>
<proteinExistence type="predicted"/>
<protein>
    <submittedName>
        <fullName evidence="2">Unannotated protein</fullName>
    </submittedName>
</protein>
<feature type="transmembrane region" description="Helical" evidence="1">
    <location>
        <begin position="165"/>
        <end position="186"/>
    </location>
</feature>
<feature type="transmembrane region" description="Helical" evidence="1">
    <location>
        <begin position="371"/>
        <end position="389"/>
    </location>
</feature>
<name>A0A6J6HV49_9ZZZZ</name>